<reference evidence="2 3" key="1">
    <citation type="submission" date="2016-08" db="EMBL/GenBank/DDBJ databases">
        <authorList>
            <consortium name="Lentinula edodes genome sequencing consortium"/>
            <person name="Sakamoto Y."/>
            <person name="Nakade K."/>
            <person name="Sato S."/>
            <person name="Yoshida Y."/>
            <person name="Miyazaki K."/>
            <person name="Natsume S."/>
            <person name="Konno N."/>
        </authorList>
    </citation>
    <scope>NUCLEOTIDE SEQUENCE [LARGE SCALE GENOMIC DNA]</scope>
    <source>
        <strain evidence="2 3">NBRC 111202</strain>
    </source>
</reference>
<evidence type="ECO:0000313" key="3">
    <source>
        <dbReference type="Proteomes" id="UP000188533"/>
    </source>
</evidence>
<evidence type="ECO:0000313" key="2">
    <source>
        <dbReference type="EMBL" id="GAW03715.1"/>
    </source>
</evidence>
<dbReference type="EMBL" id="BDGU01000151">
    <property type="protein sequence ID" value="GAW03715.1"/>
    <property type="molecule type" value="Genomic_DNA"/>
</dbReference>
<sequence length="483" mass="53789">MDIAAAEQLVAFQHQGIVPRTVQHKHTSKLTTSQPHLTLDEQVFAGAMGISKAEMLKQREYERQYGFEDSLSDPEEEETSARLSTQQKQQSRRMKSISPAQESIRSLDIDDFEDSRPVFNDDEDNDSETSDGGDEVQKAWNNLVGSVEKFNIVFEVPYKTSQRNLTGITSHTTFVVFIDELAKRMETRLSLLSNISYLPSYKPKTRTTDVMLEGEEDWIILIRDAWDHVRNTRGKKTKAWTIRIFDKSPTETTGKGKEKDGGIKNGKRSIVAAPSDQLPASDSDADILVAIQGKNHCNACQAACYVLANGDHYRFDDEDMNTWVQLASRHQATVNDPPSCILTRLGEKLGHQKRRSALPLPPPSVPSLPPQTPIASAPATDAITQAMTMVGTVTPLLAMLMNGNRTRDHSPPRTSSSKRHRADSSPAPASSPSKASPSKNEELLVWLPKVDADVERGKRNADYTRYGDILAEKGIHWNGIWVL</sequence>
<evidence type="ECO:0000256" key="1">
    <source>
        <dbReference type="SAM" id="MobiDB-lite"/>
    </source>
</evidence>
<dbReference type="Proteomes" id="UP000188533">
    <property type="component" value="Unassembled WGS sequence"/>
</dbReference>
<feature type="region of interest" description="Disordered" evidence="1">
    <location>
        <begin position="65"/>
        <end position="135"/>
    </location>
</feature>
<reference evidence="2 3" key="2">
    <citation type="submission" date="2017-02" db="EMBL/GenBank/DDBJ databases">
        <title>A genome survey and senescence transcriptome analysis in Lentinula edodes.</title>
        <authorList>
            <person name="Sakamoto Y."/>
            <person name="Nakade K."/>
            <person name="Sato S."/>
            <person name="Yoshida Y."/>
            <person name="Miyazaki K."/>
            <person name="Natsume S."/>
            <person name="Konno N."/>
        </authorList>
    </citation>
    <scope>NUCLEOTIDE SEQUENCE [LARGE SCALE GENOMIC DNA]</scope>
    <source>
        <strain evidence="2 3">NBRC 111202</strain>
    </source>
</reference>
<organism evidence="2 3">
    <name type="scientific">Lentinula edodes</name>
    <name type="common">Shiitake mushroom</name>
    <name type="synonym">Lentinus edodes</name>
    <dbReference type="NCBI Taxonomy" id="5353"/>
    <lineage>
        <taxon>Eukaryota</taxon>
        <taxon>Fungi</taxon>
        <taxon>Dikarya</taxon>
        <taxon>Basidiomycota</taxon>
        <taxon>Agaricomycotina</taxon>
        <taxon>Agaricomycetes</taxon>
        <taxon>Agaricomycetidae</taxon>
        <taxon>Agaricales</taxon>
        <taxon>Marasmiineae</taxon>
        <taxon>Omphalotaceae</taxon>
        <taxon>Lentinula</taxon>
    </lineage>
</organism>
<protein>
    <submittedName>
        <fullName evidence="2">Uncharacterized protein</fullName>
    </submittedName>
</protein>
<gene>
    <name evidence="2" type="ORF">LENED_005459</name>
</gene>
<comment type="caution">
    <text evidence="2">The sequence shown here is derived from an EMBL/GenBank/DDBJ whole genome shotgun (WGS) entry which is preliminary data.</text>
</comment>
<name>A0A1Q3E901_LENED</name>
<feature type="compositionally biased region" description="Pro residues" evidence="1">
    <location>
        <begin position="359"/>
        <end position="372"/>
    </location>
</feature>
<feature type="region of interest" description="Disordered" evidence="1">
    <location>
        <begin position="352"/>
        <end position="374"/>
    </location>
</feature>
<keyword evidence="3" id="KW-1185">Reference proteome</keyword>
<feature type="compositionally biased region" description="Low complexity" evidence="1">
    <location>
        <begin position="424"/>
        <end position="438"/>
    </location>
</feature>
<feature type="compositionally biased region" description="Acidic residues" evidence="1">
    <location>
        <begin position="120"/>
        <end position="134"/>
    </location>
</feature>
<dbReference type="AlphaFoldDB" id="A0A1Q3E901"/>
<feature type="region of interest" description="Disordered" evidence="1">
    <location>
        <begin position="403"/>
        <end position="440"/>
    </location>
</feature>
<accession>A0A1Q3E901</accession>
<proteinExistence type="predicted"/>